<reference evidence="1" key="1">
    <citation type="journal article" date="2020" name="Nat. Commun.">
        <title>Large-scale genome sequencing of mycorrhizal fungi provides insights into the early evolution of symbiotic traits.</title>
        <authorList>
            <person name="Miyauchi S."/>
            <person name="Kiss E."/>
            <person name="Kuo A."/>
            <person name="Drula E."/>
            <person name="Kohler A."/>
            <person name="Sanchez-Garcia M."/>
            <person name="Morin E."/>
            <person name="Andreopoulos B."/>
            <person name="Barry K.W."/>
            <person name="Bonito G."/>
            <person name="Buee M."/>
            <person name="Carver A."/>
            <person name="Chen C."/>
            <person name="Cichocki N."/>
            <person name="Clum A."/>
            <person name="Culley D."/>
            <person name="Crous P.W."/>
            <person name="Fauchery L."/>
            <person name="Girlanda M."/>
            <person name="Hayes R.D."/>
            <person name="Keri Z."/>
            <person name="LaButti K."/>
            <person name="Lipzen A."/>
            <person name="Lombard V."/>
            <person name="Magnuson J."/>
            <person name="Maillard F."/>
            <person name="Murat C."/>
            <person name="Nolan M."/>
            <person name="Ohm R.A."/>
            <person name="Pangilinan J."/>
            <person name="Pereira M.F."/>
            <person name="Perotto S."/>
            <person name="Peter M."/>
            <person name="Pfister S."/>
            <person name="Riley R."/>
            <person name="Sitrit Y."/>
            <person name="Stielow J.B."/>
            <person name="Szollosi G."/>
            <person name="Zifcakova L."/>
            <person name="Stursova M."/>
            <person name="Spatafora J.W."/>
            <person name="Tedersoo L."/>
            <person name="Vaario L.M."/>
            <person name="Yamada A."/>
            <person name="Yan M."/>
            <person name="Wang P."/>
            <person name="Xu J."/>
            <person name="Bruns T."/>
            <person name="Baldrian P."/>
            <person name="Vilgalys R."/>
            <person name="Dunand C."/>
            <person name="Henrissat B."/>
            <person name="Grigoriev I.V."/>
            <person name="Hibbett D."/>
            <person name="Nagy L.G."/>
            <person name="Martin F.M."/>
        </authorList>
    </citation>
    <scope>NUCLEOTIDE SEQUENCE</scope>
    <source>
        <strain evidence="1">UP504</strain>
    </source>
</reference>
<protein>
    <submittedName>
        <fullName evidence="1">Uncharacterized protein</fullName>
    </submittedName>
</protein>
<comment type="caution">
    <text evidence="1">The sequence shown here is derived from an EMBL/GenBank/DDBJ whole genome shotgun (WGS) entry which is preliminary data.</text>
</comment>
<organism evidence="1 2">
    <name type="scientific">Hydnum rufescens UP504</name>
    <dbReference type="NCBI Taxonomy" id="1448309"/>
    <lineage>
        <taxon>Eukaryota</taxon>
        <taxon>Fungi</taxon>
        <taxon>Dikarya</taxon>
        <taxon>Basidiomycota</taxon>
        <taxon>Agaricomycotina</taxon>
        <taxon>Agaricomycetes</taxon>
        <taxon>Cantharellales</taxon>
        <taxon>Hydnaceae</taxon>
        <taxon>Hydnum</taxon>
    </lineage>
</organism>
<gene>
    <name evidence="1" type="ORF">BS47DRAFT_42812</name>
</gene>
<accession>A0A9P6A9Y2</accession>
<dbReference type="EMBL" id="MU129919">
    <property type="protein sequence ID" value="KAF9502587.1"/>
    <property type="molecule type" value="Genomic_DNA"/>
</dbReference>
<sequence length="91" mass="10196">MWLFNLFPISVCGFNGSVALTGSNSHDHSMQVFDIHYPLHPLISVNVGPNIEQKEDACMHDGFKVNELHDSVTVISLVEEELVDDKWSVIT</sequence>
<dbReference type="OrthoDB" id="1930760at2759"/>
<proteinExistence type="predicted"/>
<keyword evidence="2" id="KW-1185">Reference proteome</keyword>
<evidence type="ECO:0000313" key="1">
    <source>
        <dbReference type="EMBL" id="KAF9502587.1"/>
    </source>
</evidence>
<dbReference type="AlphaFoldDB" id="A0A9P6A9Y2"/>
<name>A0A9P6A9Y2_9AGAM</name>
<evidence type="ECO:0000313" key="2">
    <source>
        <dbReference type="Proteomes" id="UP000886523"/>
    </source>
</evidence>
<dbReference type="Proteomes" id="UP000886523">
    <property type="component" value="Unassembled WGS sequence"/>
</dbReference>